<name>A0A6N9T4C8_9HYPH</name>
<feature type="transmembrane region" description="Helical" evidence="6">
    <location>
        <begin position="238"/>
        <end position="267"/>
    </location>
</feature>
<evidence type="ECO:0000256" key="5">
    <source>
        <dbReference type="ARBA" id="ARBA00023136"/>
    </source>
</evidence>
<evidence type="ECO:0000256" key="6">
    <source>
        <dbReference type="SAM" id="Phobius"/>
    </source>
</evidence>
<accession>A0A6N9T4C8</accession>
<dbReference type="InterPro" id="IPR002549">
    <property type="entry name" value="AI-2E-like"/>
</dbReference>
<evidence type="ECO:0000256" key="1">
    <source>
        <dbReference type="ARBA" id="ARBA00004141"/>
    </source>
</evidence>
<dbReference type="PANTHER" id="PTHR21716:SF62">
    <property type="entry name" value="TRANSPORT PROTEIN YDBI-RELATED"/>
    <property type="match status" value="1"/>
</dbReference>
<keyword evidence="8" id="KW-1185">Reference proteome</keyword>
<feature type="transmembrane region" description="Helical" evidence="6">
    <location>
        <begin position="274"/>
        <end position="293"/>
    </location>
</feature>
<comment type="similarity">
    <text evidence="2">Belongs to the autoinducer-2 exporter (AI-2E) (TC 2.A.86) family.</text>
</comment>
<dbReference type="Proteomes" id="UP000469011">
    <property type="component" value="Unassembled WGS sequence"/>
</dbReference>
<feature type="transmembrane region" description="Helical" evidence="6">
    <location>
        <begin position="37"/>
        <end position="54"/>
    </location>
</feature>
<dbReference type="PANTHER" id="PTHR21716">
    <property type="entry name" value="TRANSMEMBRANE PROTEIN"/>
    <property type="match status" value="1"/>
</dbReference>
<gene>
    <name evidence="7" type="ORF">GTK09_17545</name>
</gene>
<evidence type="ECO:0000313" key="8">
    <source>
        <dbReference type="Proteomes" id="UP000469011"/>
    </source>
</evidence>
<evidence type="ECO:0000256" key="4">
    <source>
        <dbReference type="ARBA" id="ARBA00022989"/>
    </source>
</evidence>
<organism evidence="7 8">
    <name type="scientific">Jiella pacifica</name>
    <dbReference type="NCBI Taxonomy" id="2696469"/>
    <lineage>
        <taxon>Bacteria</taxon>
        <taxon>Pseudomonadati</taxon>
        <taxon>Pseudomonadota</taxon>
        <taxon>Alphaproteobacteria</taxon>
        <taxon>Hyphomicrobiales</taxon>
        <taxon>Aurantimonadaceae</taxon>
        <taxon>Jiella</taxon>
    </lineage>
</organism>
<sequence length="357" mass="37310">MKDRVEVELTKRATIVTSVVLAMTATVALVWAAAGALLMIFGGLLLAAIIAALARPLQWAGLSRGWAFGIVIAFLSLAIAGGLFYGGLTLVSQFNELWNQLREQLQALAKTMADMGIGSGGEGGSGSEDSGEIGLDTLLPNPSGIFSSASRAMFSVLGTLGNVFIVVFIAIFLVVQPELYRHGIVSLFPPSKRKRLDETLGAAADELVLWVCGTGISMVIVFVVTWIGLILIGMPSAFVLALQAGLLAFIPTLGPFIAGIPIVLVGLSESPSMALWGLGVYILVQGVESNVSQPIAQRYTSALPPALTLGSQAVFGVLFGTLGIALAVPLVAVLMVFVRELYVKDTLGGAYGEKTTT</sequence>
<evidence type="ECO:0000256" key="2">
    <source>
        <dbReference type="ARBA" id="ARBA00009773"/>
    </source>
</evidence>
<dbReference type="EMBL" id="JAAAMG010000015">
    <property type="protein sequence ID" value="NDW06227.1"/>
    <property type="molecule type" value="Genomic_DNA"/>
</dbReference>
<feature type="transmembrane region" description="Helical" evidence="6">
    <location>
        <begin position="152"/>
        <end position="175"/>
    </location>
</feature>
<keyword evidence="5 6" id="KW-0472">Membrane</keyword>
<comment type="subcellular location">
    <subcellularLocation>
        <location evidence="1">Membrane</location>
        <topology evidence="1">Multi-pass membrane protein</topology>
    </subcellularLocation>
</comment>
<dbReference type="Pfam" id="PF01594">
    <property type="entry name" value="AI-2E_transport"/>
    <property type="match status" value="1"/>
</dbReference>
<keyword evidence="3 6" id="KW-0812">Transmembrane</keyword>
<feature type="transmembrane region" description="Helical" evidence="6">
    <location>
        <begin position="313"/>
        <end position="338"/>
    </location>
</feature>
<keyword evidence="4 6" id="KW-1133">Transmembrane helix</keyword>
<feature type="transmembrane region" description="Helical" evidence="6">
    <location>
        <begin position="12"/>
        <end position="31"/>
    </location>
</feature>
<dbReference type="GO" id="GO:0016020">
    <property type="term" value="C:membrane"/>
    <property type="evidence" value="ECO:0007669"/>
    <property type="project" value="UniProtKB-SubCell"/>
</dbReference>
<reference evidence="7 8" key="1">
    <citation type="submission" date="2020-01" db="EMBL/GenBank/DDBJ databases">
        <title>Jiella pacifica sp. nov.</title>
        <authorList>
            <person name="Xue Z."/>
            <person name="Zhu S."/>
            <person name="Chen J."/>
            <person name="Yang J."/>
        </authorList>
    </citation>
    <scope>NUCLEOTIDE SEQUENCE [LARGE SCALE GENOMIC DNA]</scope>
    <source>
        <strain evidence="7 8">40Bstr34</strain>
    </source>
</reference>
<proteinExistence type="inferred from homology"/>
<dbReference type="AlphaFoldDB" id="A0A6N9T4C8"/>
<protein>
    <submittedName>
        <fullName evidence="7">AI-2E family transporter</fullName>
    </submittedName>
</protein>
<evidence type="ECO:0000313" key="7">
    <source>
        <dbReference type="EMBL" id="NDW06227.1"/>
    </source>
</evidence>
<feature type="transmembrane region" description="Helical" evidence="6">
    <location>
        <begin position="207"/>
        <end position="232"/>
    </location>
</feature>
<comment type="caution">
    <text evidence="7">The sequence shown here is derived from an EMBL/GenBank/DDBJ whole genome shotgun (WGS) entry which is preliminary data.</text>
</comment>
<feature type="transmembrane region" description="Helical" evidence="6">
    <location>
        <begin position="66"/>
        <end position="88"/>
    </location>
</feature>
<dbReference type="GO" id="GO:0055085">
    <property type="term" value="P:transmembrane transport"/>
    <property type="evidence" value="ECO:0007669"/>
    <property type="project" value="TreeGrafter"/>
</dbReference>
<dbReference type="RefSeq" id="WP_163464762.1">
    <property type="nucleotide sequence ID" value="NZ_JAAAMG010000015.1"/>
</dbReference>
<evidence type="ECO:0000256" key="3">
    <source>
        <dbReference type="ARBA" id="ARBA00022692"/>
    </source>
</evidence>